<comment type="similarity">
    <text evidence="1">Belongs to the pseudomonas-type ThrB family.</text>
</comment>
<evidence type="ECO:0000259" key="2">
    <source>
        <dbReference type="Pfam" id="PF01636"/>
    </source>
</evidence>
<comment type="caution">
    <text evidence="3">The sequence shown here is derived from an EMBL/GenBank/DDBJ whole genome shotgun (WGS) entry which is preliminary data.</text>
</comment>
<feature type="domain" description="Aminoglycoside phosphotransferase" evidence="2">
    <location>
        <begin position="36"/>
        <end position="252"/>
    </location>
</feature>
<name>A0A926NBZ5_9BACL</name>
<dbReference type="SUPFAM" id="SSF56112">
    <property type="entry name" value="Protein kinase-like (PK-like)"/>
    <property type="match status" value="1"/>
</dbReference>
<accession>A0A926NBZ5</accession>
<dbReference type="Gene3D" id="3.30.200.70">
    <property type="match status" value="1"/>
</dbReference>
<dbReference type="InterPro" id="IPR011009">
    <property type="entry name" value="Kinase-like_dom_sf"/>
</dbReference>
<dbReference type="GO" id="GO:0019202">
    <property type="term" value="F:amino acid kinase activity"/>
    <property type="evidence" value="ECO:0007669"/>
    <property type="project" value="TreeGrafter"/>
</dbReference>
<organism evidence="3 4">
    <name type="scientific">Polycladospora coralii</name>
    <dbReference type="NCBI Taxonomy" id="2771432"/>
    <lineage>
        <taxon>Bacteria</taxon>
        <taxon>Bacillati</taxon>
        <taxon>Bacillota</taxon>
        <taxon>Bacilli</taxon>
        <taxon>Bacillales</taxon>
        <taxon>Thermoactinomycetaceae</taxon>
        <taxon>Polycladospora</taxon>
    </lineage>
</organism>
<dbReference type="Gene3D" id="1.20.1270.170">
    <property type="match status" value="1"/>
</dbReference>
<reference evidence="3" key="1">
    <citation type="submission" date="2020-09" db="EMBL/GenBank/DDBJ databases">
        <title>A novel bacterium of genus Hazenella, isolated from South China Sea.</title>
        <authorList>
            <person name="Huang H."/>
            <person name="Mo K."/>
            <person name="Hu Y."/>
        </authorList>
    </citation>
    <scope>NUCLEOTIDE SEQUENCE</scope>
    <source>
        <strain evidence="3">IB182357</strain>
    </source>
</reference>
<evidence type="ECO:0000313" key="3">
    <source>
        <dbReference type="EMBL" id="MBD1373808.1"/>
    </source>
</evidence>
<gene>
    <name evidence="3" type="ORF">IC620_15800</name>
</gene>
<evidence type="ECO:0000313" key="4">
    <source>
        <dbReference type="Proteomes" id="UP000661691"/>
    </source>
</evidence>
<evidence type="ECO:0000256" key="1">
    <source>
        <dbReference type="ARBA" id="ARBA00038240"/>
    </source>
</evidence>
<protein>
    <submittedName>
        <fullName evidence="3">Phosphotransferase</fullName>
    </submittedName>
</protein>
<dbReference type="PANTHER" id="PTHR21064">
    <property type="entry name" value="AMINOGLYCOSIDE PHOSPHOTRANSFERASE DOMAIN-CONTAINING PROTEIN-RELATED"/>
    <property type="match status" value="1"/>
</dbReference>
<dbReference type="Proteomes" id="UP000661691">
    <property type="component" value="Unassembled WGS sequence"/>
</dbReference>
<dbReference type="InterPro" id="IPR002575">
    <property type="entry name" value="Aminoglycoside_PTrfase"/>
</dbReference>
<dbReference type="PANTHER" id="PTHR21064:SF6">
    <property type="entry name" value="AMINOGLYCOSIDE PHOSPHOTRANSFERASE DOMAIN-CONTAINING PROTEIN"/>
    <property type="match status" value="1"/>
</dbReference>
<proteinExistence type="inferred from homology"/>
<sequence length="323" mass="38465">MKKTIQLDDIAKRAIEMYDLDVREITFLLEETNIFYKVLDHAGQQYALKIFQTESSTLEDNKAEIFFMNIIRKSQHVSLPNVYIGKNGDEIQLVETIDSDIPKRVALYSWIEGEDLDGNENEARYEQFGELTALLHQATIDVNIPPEIKPKKWDEVFYYRHEKPVYKETIYQRFLDDDYHNVMDKIIPFLNKKLANYYEDHLKNVRLIHGDLNPWNVKVENEKMHILDFEDALLGLPIHDFATMLYYYQDQDDYANIKKCFFNGYQKISQLPVFTDYDIDLLITARRVNYLNYVLLVDDDPQKFIEENMKKVHLFLNKYQITL</sequence>
<dbReference type="AlphaFoldDB" id="A0A926NBZ5"/>
<keyword evidence="4" id="KW-1185">Reference proteome</keyword>
<dbReference type="InterPro" id="IPR050249">
    <property type="entry name" value="Pseudomonas-type_ThrB"/>
</dbReference>
<dbReference type="RefSeq" id="WP_191141107.1">
    <property type="nucleotide sequence ID" value="NZ_JACXAG020000014.1"/>
</dbReference>
<dbReference type="Gene3D" id="1.10.510.10">
    <property type="entry name" value="Transferase(Phosphotransferase) domain 1"/>
    <property type="match status" value="1"/>
</dbReference>
<dbReference type="EMBL" id="JACXAH010000039">
    <property type="protein sequence ID" value="MBD1373808.1"/>
    <property type="molecule type" value="Genomic_DNA"/>
</dbReference>
<dbReference type="Pfam" id="PF01636">
    <property type="entry name" value="APH"/>
    <property type="match status" value="1"/>
</dbReference>